<sequence>MYLQSLLVIFCLLICSYSQDTAETPPLPEDDPANFRYQDATKLVELGGRHWVKRRTYTVRTQMGEPICEYAQIHGKVKDNEYTLELGAKKGIPGGQSKNTNTVLGNHRPTPSTERSSISPD</sequence>
<evidence type="ECO:0000313" key="3">
    <source>
        <dbReference type="EMBL" id="JAB83714.1"/>
    </source>
</evidence>
<feature type="compositionally biased region" description="Polar residues" evidence="1">
    <location>
        <begin position="96"/>
        <end position="121"/>
    </location>
</feature>
<dbReference type="SUPFAM" id="SSF50814">
    <property type="entry name" value="Lipocalins"/>
    <property type="match status" value="1"/>
</dbReference>
<organism evidence="3">
    <name type="scientific">Ixodes ricinus</name>
    <name type="common">Common tick</name>
    <name type="synonym">Acarus ricinus</name>
    <dbReference type="NCBI Taxonomy" id="34613"/>
    <lineage>
        <taxon>Eukaryota</taxon>
        <taxon>Metazoa</taxon>
        <taxon>Ecdysozoa</taxon>
        <taxon>Arthropoda</taxon>
        <taxon>Chelicerata</taxon>
        <taxon>Arachnida</taxon>
        <taxon>Acari</taxon>
        <taxon>Parasitiformes</taxon>
        <taxon>Ixodida</taxon>
        <taxon>Ixodoidea</taxon>
        <taxon>Ixodidae</taxon>
        <taxon>Ixodinae</taxon>
        <taxon>Ixodes</taxon>
    </lineage>
</organism>
<feature type="chain" id="PRO_5004736027" evidence="2">
    <location>
        <begin position="19"/>
        <end position="121"/>
    </location>
</feature>
<protein>
    <submittedName>
        <fullName evidence="3">Putative secreted protein</fullName>
    </submittedName>
</protein>
<keyword evidence="2" id="KW-0732">Signal</keyword>
<reference evidence="3" key="1">
    <citation type="journal article" date="2015" name="Sci. Rep.">
        <title>Tissue- and time-dependent transcription in Ixodes ricinus salivary glands and midguts when blood feeding on the vertebrate host.</title>
        <authorList>
            <person name="Kotsyfakis M."/>
            <person name="Schwarz A."/>
            <person name="Erhart J."/>
            <person name="Ribeiro J.M."/>
        </authorList>
    </citation>
    <scope>NUCLEOTIDE SEQUENCE</scope>
    <source>
        <tissue evidence="3">Salivary gland and midgut</tissue>
    </source>
</reference>
<dbReference type="EMBL" id="GANP01000754">
    <property type="protein sequence ID" value="JAB83714.1"/>
    <property type="molecule type" value="mRNA"/>
</dbReference>
<feature type="region of interest" description="Disordered" evidence="1">
    <location>
        <begin position="88"/>
        <end position="121"/>
    </location>
</feature>
<accession>V5HY49</accession>
<feature type="signal peptide" evidence="2">
    <location>
        <begin position="1"/>
        <end position="18"/>
    </location>
</feature>
<evidence type="ECO:0000256" key="2">
    <source>
        <dbReference type="SAM" id="SignalP"/>
    </source>
</evidence>
<proteinExistence type="evidence at transcript level"/>
<name>V5HY49_IXORI</name>
<evidence type="ECO:0000256" key="1">
    <source>
        <dbReference type="SAM" id="MobiDB-lite"/>
    </source>
</evidence>
<dbReference type="AlphaFoldDB" id="V5HY49"/>
<dbReference type="InterPro" id="IPR012674">
    <property type="entry name" value="Calycin"/>
</dbReference>